<gene>
    <name evidence="2" type="ORF">CPB84DRAFT_1855201</name>
</gene>
<name>A0A9P5TG86_GYMJU</name>
<keyword evidence="3" id="KW-1185">Reference proteome</keyword>
<reference evidence="2" key="1">
    <citation type="submission" date="2020-11" db="EMBL/GenBank/DDBJ databases">
        <authorList>
            <consortium name="DOE Joint Genome Institute"/>
            <person name="Ahrendt S."/>
            <person name="Riley R."/>
            <person name="Andreopoulos W."/>
            <person name="LaButti K."/>
            <person name="Pangilinan J."/>
            <person name="Ruiz-duenas F.J."/>
            <person name="Barrasa J.M."/>
            <person name="Sanchez-Garcia M."/>
            <person name="Camarero S."/>
            <person name="Miyauchi S."/>
            <person name="Serrano A."/>
            <person name="Linde D."/>
            <person name="Babiker R."/>
            <person name="Drula E."/>
            <person name="Ayuso-Fernandez I."/>
            <person name="Pacheco R."/>
            <person name="Padilla G."/>
            <person name="Ferreira P."/>
            <person name="Barriuso J."/>
            <person name="Kellner H."/>
            <person name="Castanera R."/>
            <person name="Alfaro M."/>
            <person name="Ramirez L."/>
            <person name="Pisabarro A.G."/>
            <person name="Kuo A."/>
            <person name="Tritt A."/>
            <person name="Lipzen A."/>
            <person name="He G."/>
            <person name="Yan M."/>
            <person name="Ng V."/>
            <person name="Cullen D."/>
            <person name="Martin F."/>
            <person name="Rosso M.-N."/>
            <person name="Henrissat B."/>
            <person name="Hibbett D."/>
            <person name="Martinez A.T."/>
            <person name="Grigoriev I.V."/>
        </authorList>
    </citation>
    <scope>NUCLEOTIDE SEQUENCE</scope>
    <source>
        <strain evidence="2">AH 44721</strain>
    </source>
</reference>
<protein>
    <recommendedName>
        <fullName evidence="4">Helicase ATP-binding domain-containing protein</fullName>
    </recommendedName>
</protein>
<evidence type="ECO:0008006" key="4">
    <source>
        <dbReference type="Google" id="ProtNLM"/>
    </source>
</evidence>
<dbReference type="AlphaFoldDB" id="A0A9P5TG86"/>
<evidence type="ECO:0000256" key="1">
    <source>
        <dbReference type="SAM" id="MobiDB-lite"/>
    </source>
</evidence>
<dbReference type="EMBL" id="JADNYJ010000322">
    <property type="protein sequence ID" value="KAF8871107.1"/>
    <property type="molecule type" value="Genomic_DNA"/>
</dbReference>
<proteinExistence type="predicted"/>
<comment type="caution">
    <text evidence="2">The sequence shown here is derived from an EMBL/GenBank/DDBJ whole genome shotgun (WGS) entry which is preliminary data.</text>
</comment>
<sequence>MTEIKGYIRPVTSLIAMLLRGPSVPLLEVIEKAIKALQTSLGNGTLDEAVSDLEVLLVQLWTQPWLPTKDHCITDPTILYLVFSSILPSGSFKEPKLITNIIARFEYCMCLFSISQIHTHVTQDAGFEEWEPWLQEKVESTFNLLCTLQYFASSIAFGTMGPPRIYWTDCKTFYSMLYKGDPVSFDCIQAMLSDNEKMLKDVWEQELLFSLDLSVQYESIKDDLSNITPGYGFVTDHRNSCFSDSNLLLSSILNISQLKDHFIALEHKGIMVWKAHELKTWLSSYAKFHLALITRVNLTQLNSQPKGQSQSALLAESASLEEPESSQPSTLVERDSPPVQDGLEHVLHKPDANWTCSEQLEGIKAMLRLKKDVLAILPTGAGKMMLVIIPSLLEKDQITVLFDSSKHLSGSTNLVLVSADIVKTTGWKQAIAELSQCIPVVRQIFDESHIPVTSSSFRPALLNMSDIWVQFPTQIVLLSATVPKAMEPYLIHDFGFGENHFILRTWTNRPELEYHWMSPQMENHLPESISSLIKATLKLPQD</sequence>
<dbReference type="InterPro" id="IPR027417">
    <property type="entry name" value="P-loop_NTPase"/>
</dbReference>
<dbReference type="Proteomes" id="UP000724874">
    <property type="component" value="Unassembled WGS sequence"/>
</dbReference>
<organism evidence="2 3">
    <name type="scientific">Gymnopilus junonius</name>
    <name type="common">Spectacular rustgill mushroom</name>
    <name type="synonym">Gymnopilus spectabilis subsp. junonius</name>
    <dbReference type="NCBI Taxonomy" id="109634"/>
    <lineage>
        <taxon>Eukaryota</taxon>
        <taxon>Fungi</taxon>
        <taxon>Dikarya</taxon>
        <taxon>Basidiomycota</taxon>
        <taxon>Agaricomycotina</taxon>
        <taxon>Agaricomycetes</taxon>
        <taxon>Agaricomycetidae</taxon>
        <taxon>Agaricales</taxon>
        <taxon>Agaricineae</taxon>
        <taxon>Hymenogastraceae</taxon>
        <taxon>Gymnopilus</taxon>
    </lineage>
</organism>
<accession>A0A9P5TG86</accession>
<dbReference type="OrthoDB" id="3151137at2759"/>
<feature type="region of interest" description="Disordered" evidence="1">
    <location>
        <begin position="312"/>
        <end position="340"/>
    </location>
</feature>
<evidence type="ECO:0000313" key="2">
    <source>
        <dbReference type="EMBL" id="KAF8871107.1"/>
    </source>
</evidence>
<dbReference type="Gene3D" id="3.40.50.300">
    <property type="entry name" value="P-loop containing nucleotide triphosphate hydrolases"/>
    <property type="match status" value="2"/>
</dbReference>
<dbReference type="SUPFAM" id="SSF52540">
    <property type="entry name" value="P-loop containing nucleoside triphosphate hydrolases"/>
    <property type="match status" value="1"/>
</dbReference>
<evidence type="ECO:0000313" key="3">
    <source>
        <dbReference type="Proteomes" id="UP000724874"/>
    </source>
</evidence>